<dbReference type="PROSITE" id="PS50802">
    <property type="entry name" value="OTU"/>
    <property type="match status" value="1"/>
</dbReference>
<dbReference type="Gene3D" id="3.90.70.80">
    <property type="match status" value="1"/>
</dbReference>
<dbReference type="EMBL" id="CAMXCT020000644">
    <property type="protein sequence ID" value="CAL1134928.1"/>
    <property type="molecule type" value="Genomic_DNA"/>
</dbReference>
<dbReference type="SUPFAM" id="SSF56219">
    <property type="entry name" value="DNase I-like"/>
    <property type="match status" value="1"/>
</dbReference>
<dbReference type="CDD" id="cd22744">
    <property type="entry name" value="OTU"/>
    <property type="match status" value="1"/>
</dbReference>
<feature type="compositionally biased region" description="Basic and acidic residues" evidence="1">
    <location>
        <begin position="553"/>
        <end position="565"/>
    </location>
</feature>
<proteinExistence type="predicted"/>
<name>A0A9P1BYD1_9DINO</name>
<feature type="compositionally biased region" description="Polar residues" evidence="1">
    <location>
        <begin position="813"/>
        <end position="853"/>
    </location>
</feature>
<feature type="domain" description="OTU" evidence="2">
    <location>
        <begin position="619"/>
        <end position="780"/>
    </location>
</feature>
<evidence type="ECO:0000313" key="3">
    <source>
        <dbReference type="EMBL" id="CAI3981553.1"/>
    </source>
</evidence>
<dbReference type="SUPFAM" id="SSF54001">
    <property type="entry name" value="Cysteine proteinases"/>
    <property type="match status" value="1"/>
</dbReference>
<evidence type="ECO:0000259" key="2">
    <source>
        <dbReference type="PROSITE" id="PS50802"/>
    </source>
</evidence>
<keyword evidence="5" id="KW-1185">Reference proteome</keyword>
<organism evidence="3">
    <name type="scientific">Cladocopium goreaui</name>
    <dbReference type="NCBI Taxonomy" id="2562237"/>
    <lineage>
        <taxon>Eukaryota</taxon>
        <taxon>Sar</taxon>
        <taxon>Alveolata</taxon>
        <taxon>Dinophyceae</taxon>
        <taxon>Suessiales</taxon>
        <taxon>Symbiodiniaceae</taxon>
        <taxon>Cladocopium</taxon>
    </lineage>
</organism>
<gene>
    <name evidence="3" type="ORF">C1SCF055_LOCUS9332</name>
</gene>
<dbReference type="Gene3D" id="3.60.10.10">
    <property type="entry name" value="Endonuclease/exonuclease/phosphatase"/>
    <property type="match status" value="1"/>
</dbReference>
<dbReference type="EMBL" id="CAMXCT030000644">
    <property type="protein sequence ID" value="CAL4768865.1"/>
    <property type="molecule type" value="Genomic_DNA"/>
</dbReference>
<dbReference type="InterPro" id="IPR036691">
    <property type="entry name" value="Endo/exonu/phosph_ase_sf"/>
</dbReference>
<dbReference type="Pfam" id="PF00078">
    <property type="entry name" value="RVT_1"/>
    <property type="match status" value="1"/>
</dbReference>
<comment type="caution">
    <text evidence="3">The sequence shown here is derived from an EMBL/GenBank/DDBJ whole genome shotgun (WGS) entry which is preliminary data.</text>
</comment>
<feature type="region of interest" description="Disordered" evidence="1">
    <location>
        <begin position="535"/>
        <end position="597"/>
    </location>
</feature>
<reference evidence="3" key="1">
    <citation type="submission" date="2022-10" db="EMBL/GenBank/DDBJ databases">
        <authorList>
            <person name="Chen Y."/>
            <person name="Dougan E. K."/>
            <person name="Chan C."/>
            <person name="Rhodes N."/>
            <person name="Thang M."/>
        </authorList>
    </citation>
    <scope>NUCLEOTIDE SEQUENCE</scope>
</reference>
<feature type="region of interest" description="Disordered" evidence="1">
    <location>
        <begin position="924"/>
        <end position="952"/>
    </location>
</feature>
<dbReference type="OrthoDB" id="408346at2759"/>
<feature type="region of interest" description="Disordered" evidence="1">
    <location>
        <begin position="809"/>
        <end position="912"/>
    </location>
</feature>
<protein>
    <recommendedName>
        <fullName evidence="2">OTU domain-containing protein</fullName>
    </recommendedName>
</protein>
<evidence type="ECO:0000256" key="1">
    <source>
        <dbReference type="SAM" id="MobiDB-lite"/>
    </source>
</evidence>
<dbReference type="Proteomes" id="UP001152797">
    <property type="component" value="Unassembled WGS sequence"/>
</dbReference>
<dbReference type="InterPro" id="IPR000477">
    <property type="entry name" value="RT_dom"/>
</dbReference>
<dbReference type="InterPro" id="IPR003323">
    <property type="entry name" value="OTU_dom"/>
</dbReference>
<accession>A0A9P1BYD1</accession>
<evidence type="ECO:0000313" key="5">
    <source>
        <dbReference type="Proteomes" id="UP001152797"/>
    </source>
</evidence>
<dbReference type="EMBL" id="CAMXCT010000644">
    <property type="protein sequence ID" value="CAI3981553.1"/>
    <property type="molecule type" value="Genomic_DNA"/>
</dbReference>
<evidence type="ECO:0000313" key="4">
    <source>
        <dbReference type="EMBL" id="CAL1134928.1"/>
    </source>
</evidence>
<dbReference type="InterPro" id="IPR038765">
    <property type="entry name" value="Papain-like_cys_pep_sf"/>
</dbReference>
<reference evidence="4" key="2">
    <citation type="submission" date="2024-04" db="EMBL/GenBank/DDBJ databases">
        <authorList>
            <person name="Chen Y."/>
            <person name="Shah S."/>
            <person name="Dougan E. K."/>
            <person name="Thang M."/>
            <person name="Chan C."/>
        </authorList>
    </citation>
    <scope>NUCLEOTIDE SEQUENCE [LARGE SCALE GENOMIC DNA]</scope>
</reference>
<sequence>MQKQSLPHLRALLAGGAYGTHVTKRKRWGGGKATTAANDDYGLAQALANVLQQWQPNTIANAQTNKRFKKSQTKQSNLREQLLSVLTTNAQSTSDQEIVSKISHILQPYLGKNAGYDDSNDHEHHYDDTGQQSYYAHCNSSKQHHVTHILQAGKQKTRWNKSDQFQKKHNASSPAIKGLIASEWTQVPKILESQELMRKIRAGESDDTTNIAPVNSIAEAKQLVSSWKAFGSQGGYTLLLTGPAKSMLGATPARIRVLRNNAIFKVEEVALFALGDVNQAIWIKPTITVQPQTLPKIDRVTVRIAAPEEFRQHFIDGKDKPRLIVAEVAQWSPDVKASALIGGNWAENTYNKKQLLTGFLNLPTSMAKLLVAKSGTRGIFANIQDKIPTRRAITWLTRQPSEAADAYLNRCLKIAKERQEGLYHRKSSTIHTLGLSQTTEEAAKKKSQQYIARGVPRSWHMEEIQQLLESLSWTEVADFHKVKYKPEWRLKAIAPMADKDAYHYKISDSETISLIVAPTAPKLADYMRPVRNTWQGSNPIAKPVKANEGLSEPESKAGSKRDRSRSPVKVTQLDTQSQEDADQDMRTPVATSSMPHKQSYYCSPSSIPLNPDEALAQQWTLQDLGGNGDCFYRACAGARAVAKNDRTLTSDEARVEAAELRLATVAHARKHKERLKEWFAPDVQDAANKKSNKKRAENIDEWLDQQELQVTWADGLAIHCLAEKYGVALSIWKKNPDTSAWYRYTFAPKFSTDGIAGLRQKEKPLSLVLEGCHYKALHAPKNQRMPKPWLMKTAADLATIIIDLTGAGKHSQSKAIRQQPVSPNSSGRAQLNSPGTPSSIHTYVESEQASSSHFRPPVTPKAKTTADSEAASCHSVHTYRSTSTKPEDSENVTLERNPPTAQLVDQRPDTCSRTIGSPLQLSRSLVKDKPDSINQAESVISMPDSPPQTKRRRLYGKQKVNQWSDPEPPPQSEELCWTCRLCQIKIVATDRRTMNYKRNNHLKCRHPHHVKTDADKFCRFKLQPIVASHEIPKESREWECPWCFKGLPACTGQKQRHKSIQLHWKTDHPNEDTSVSAILKQRAKNMRELPGSQPQMIEGNAKRSISWTKRHADNRDLKRCGHQLVSFQPEPGARNPEGWAGNAVYTCTQCWRFGPYRPAIKNKLQNKEKELSDAKFGRLIEEGIEPHPGPNIQPRQAVHFNIVTINVAGVPGAWRALETWQNCVLMLQDTPFTEAEFASFQLSAKKSQLKVYHNSSGYQAGRKVGGVTTLIPAKLRQHRLSDTAGNLLTCCIEGIVCINSYAAPNRQQSHAQAFLETLVAHKLEHVPWFAAGDHNENPQDSHFKASGATHGGVVLGTGSPTRWEGQSEIDWCMSNSPSLFGNPELLTDYHISDHIAISVPAQPKTAPAQHYRLAPQPRWTKPSFLSDSEWSKKLCEAWCLHKRDEEATYLQKLSPLEIKVDLEWKQYMNLLSKVYQTATKISASLIAAPENEKEIKHKLNQSGRKNGKGTAAPKFQKVNQTIHNSGHQLSSQSVLKHARRLARLYELQRLIYKDVNNQRHLLNECPENTRNLFRKLWKAEVTPRDLSLANILHKIKRDIQDTNADRLRQEHDNTQLRLRQWKARYQTGNITTISKWIQRKEQKAAQANVSLDGQTAKTDAEAAQFVHRFWKKLWQDQAETQAQNPLSEEDVAQMLAEHFPQACRQTWEPPNYWQLHSAVRSCQGSAGVDSWSSDEIRYLPDDAISDFYKLASRWGTAKQIPSLLQYGKMTSLQKPGKIKNHEIAASDLRPITILSIFWRCWSSAWTHSISAMRFADTLPTCLNGIHGHLGTEEAFSLLQDRMILSDAGVVSLDYKQAFDRMGATITSQFLHRIGVPESFTSLLQQVWNTRRLVQYGSSFHDEVLVSNCTPQGCPFAPLVLSCWMLSGHSHVEKDLLRQGHTRSDLNKSHTTIYMDDRSFCDSNIPRLLDRADAWLRWSTMTNLLENTNKIQAVARTKQKQNQLADLRPEWTGQAETTILGITLTLERRRNSETEIKRIDKAKRRTKLLACLPLPWPNKLAVYKALVLPAVVYGWGCRKMPADDADHLHKALTRALHTNVMANSDIRKVVYGGTTHPLCVIKQRLFRRLGRLKKQKSVTWTHRAWTSTNLLRNYLADDNWTEVREWCWTNTSRVSLTLDAAENKTFHDPEFHLLRQQWRLQCLQDWLQGQRHEARLWRETESIENIERQMLRIDLNWARHVLETASAPHRAVLLGSVVSPAWLSRSRGDSSECPWCSEAFATLTHLFWDCPSHLGEITKPTNYLQARFGWPERNVQEDESWRILNHMANVVSQLWLARHGESHAVPNGTDN</sequence>